<dbReference type="EMBL" id="BGZK01002006">
    <property type="protein sequence ID" value="GBP89521.1"/>
    <property type="molecule type" value="Genomic_DNA"/>
</dbReference>
<accession>A0A4C1ZKW7</accession>
<keyword evidence="2" id="KW-1185">Reference proteome</keyword>
<evidence type="ECO:0000313" key="1">
    <source>
        <dbReference type="EMBL" id="GBP89521.1"/>
    </source>
</evidence>
<reference evidence="1 2" key="1">
    <citation type="journal article" date="2019" name="Commun. Biol.">
        <title>The bagworm genome reveals a unique fibroin gene that provides high tensile strength.</title>
        <authorList>
            <person name="Kono N."/>
            <person name="Nakamura H."/>
            <person name="Ohtoshi R."/>
            <person name="Tomita M."/>
            <person name="Numata K."/>
            <person name="Arakawa K."/>
        </authorList>
    </citation>
    <scope>NUCLEOTIDE SEQUENCE [LARGE SCALE GENOMIC DNA]</scope>
</reference>
<dbReference type="Proteomes" id="UP000299102">
    <property type="component" value="Unassembled WGS sequence"/>
</dbReference>
<protein>
    <submittedName>
        <fullName evidence="1">Uncharacterized protein</fullName>
    </submittedName>
</protein>
<feature type="non-terminal residue" evidence="1">
    <location>
        <position position="44"/>
    </location>
</feature>
<evidence type="ECO:0000313" key="2">
    <source>
        <dbReference type="Proteomes" id="UP000299102"/>
    </source>
</evidence>
<sequence>MEQLVLALTPGGRAHRHRVSIFHQSVGAVWCDEQRKVVRCLSEA</sequence>
<organism evidence="1 2">
    <name type="scientific">Eumeta variegata</name>
    <name type="common">Bagworm moth</name>
    <name type="synonym">Eumeta japonica</name>
    <dbReference type="NCBI Taxonomy" id="151549"/>
    <lineage>
        <taxon>Eukaryota</taxon>
        <taxon>Metazoa</taxon>
        <taxon>Ecdysozoa</taxon>
        <taxon>Arthropoda</taxon>
        <taxon>Hexapoda</taxon>
        <taxon>Insecta</taxon>
        <taxon>Pterygota</taxon>
        <taxon>Neoptera</taxon>
        <taxon>Endopterygota</taxon>
        <taxon>Lepidoptera</taxon>
        <taxon>Glossata</taxon>
        <taxon>Ditrysia</taxon>
        <taxon>Tineoidea</taxon>
        <taxon>Psychidae</taxon>
        <taxon>Oiketicinae</taxon>
        <taxon>Eumeta</taxon>
    </lineage>
</organism>
<proteinExistence type="predicted"/>
<name>A0A4C1ZKW7_EUMVA</name>
<gene>
    <name evidence="1" type="ORF">EVAR_57003_1</name>
</gene>
<comment type="caution">
    <text evidence="1">The sequence shown here is derived from an EMBL/GenBank/DDBJ whole genome shotgun (WGS) entry which is preliminary data.</text>
</comment>
<dbReference type="AlphaFoldDB" id="A0A4C1ZKW7"/>